<evidence type="ECO:0000256" key="2">
    <source>
        <dbReference type="SAM" id="MobiDB-lite"/>
    </source>
</evidence>
<feature type="region of interest" description="Disordered" evidence="2">
    <location>
        <begin position="127"/>
        <end position="441"/>
    </location>
</feature>
<feature type="region of interest" description="Disordered" evidence="2">
    <location>
        <begin position="1"/>
        <end position="55"/>
    </location>
</feature>
<comment type="caution">
    <text evidence="3">The sequence shown here is derived from an EMBL/GenBank/DDBJ whole genome shotgun (WGS) entry which is preliminary data.</text>
</comment>
<evidence type="ECO:0000256" key="1">
    <source>
        <dbReference type="SAM" id="Coils"/>
    </source>
</evidence>
<keyword evidence="4" id="KW-1185">Reference proteome</keyword>
<feature type="compositionally biased region" description="Low complexity" evidence="2">
    <location>
        <begin position="260"/>
        <end position="270"/>
    </location>
</feature>
<feature type="compositionally biased region" description="Basic residues" evidence="2">
    <location>
        <begin position="487"/>
        <end position="497"/>
    </location>
</feature>
<feature type="compositionally biased region" description="Pro residues" evidence="2">
    <location>
        <begin position="322"/>
        <end position="334"/>
    </location>
</feature>
<feature type="region of interest" description="Disordered" evidence="2">
    <location>
        <begin position="630"/>
        <end position="657"/>
    </location>
</feature>
<feature type="compositionally biased region" description="Basic and acidic residues" evidence="2">
    <location>
        <begin position="647"/>
        <end position="657"/>
    </location>
</feature>
<evidence type="ECO:0000313" key="3">
    <source>
        <dbReference type="EMBL" id="OCT44167.1"/>
    </source>
</evidence>
<proteinExistence type="predicted"/>
<feature type="compositionally biased region" description="Polar residues" evidence="2">
    <location>
        <begin position="671"/>
        <end position="695"/>
    </location>
</feature>
<feature type="compositionally biased region" description="Low complexity" evidence="2">
    <location>
        <begin position="284"/>
        <end position="293"/>
    </location>
</feature>
<accession>A0A1C1C6S2</accession>
<feature type="compositionally biased region" description="Polar residues" evidence="2">
    <location>
        <begin position="537"/>
        <end position="557"/>
    </location>
</feature>
<feature type="region of interest" description="Disordered" evidence="2">
    <location>
        <begin position="457"/>
        <end position="558"/>
    </location>
</feature>
<feature type="region of interest" description="Disordered" evidence="2">
    <location>
        <begin position="670"/>
        <end position="711"/>
    </location>
</feature>
<dbReference type="AlphaFoldDB" id="A0A1C1C6S2"/>
<dbReference type="VEuPathDB" id="FungiDB:G647_01097"/>
<dbReference type="OrthoDB" id="5367052at2759"/>
<gene>
    <name evidence="3" type="ORF">CLCR_00552</name>
</gene>
<evidence type="ECO:0000313" key="4">
    <source>
        <dbReference type="Proteomes" id="UP000094526"/>
    </source>
</evidence>
<name>A0A1C1C6S2_9EURO</name>
<protein>
    <submittedName>
        <fullName evidence="3">Uncharacterized protein</fullName>
    </submittedName>
</protein>
<feature type="compositionally biased region" description="Low complexity" evidence="2">
    <location>
        <begin position="308"/>
        <end position="321"/>
    </location>
</feature>
<dbReference type="EMBL" id="LGRB01000021">
    <property type="protein sequence ID" value="OCT44167.1"/>
    <property type="molecule type" value="Genomic_DNA"/>
</dbReference>
<dbReference type="eggNOG" id="ENOG502QURU">
    <property type="taxonomic scope" value="Eukaryota"/>
</dbReference>
<organism evidence="3 4">
    <name type="scientific">Cladophialophora carrionii</name>
    <dbReference type="NCBI Taxonomy" id="86049"/>
    <lineage>
        <taxon>Eukaryota</taxon>
        <taxon>Fungi</taxon>
        <taxon>Dikarya</taxon>
        <taxon>Ascomycota</taxon>
        <taxon>Pezizomycotina</taxon>
        <taxon>Eurotiomycetes</taxon>
        <taxon>Chaetothyriomycetidae</taxon>
        <taxon>Chaetothyriales</taxon>
        <taxon>Herpotrichiellaceae</taxon>
        <taxon>Cladophialophora</taxon>
    </lineage>
</organism>
<feature type="compositionally biased region" description="Low complexity" evidence="2">
    <location>
        <begin position="411"/>
        <end position="424"/>
    </location>
</feature>
<feature type="compositionally biased region" description="Polar residues" evidence="2">
    <location>
        <begin position="158"/>
        <end position="198"/>
    </location>
</feature>
<dbReference type="VEuPathDB" id="FungiDB:CLCR_00552"/>
<feature type="compositionally biased region" description="Polar residues" evidence="2">
    <location>
        <begin position="381"/>
        <end position="391"/>
    </location>
</feature>
<reference evidence="4" key="1">
    <citation type="submission" date="2015-07" db="EMBL/GenBank/DDBJ databases">
        <authorList>
            <person name="Teixeira M.M."/>
            <person name="Souza R.C."/>
            <person name="Almeida L.G."/>
            <person name="Vicente V.A."/>
            <person name="de Hoog S."/>
            <person name="Bocca A.L."/>
            <person name="de Almeida S.R."/>
            <person name="Vasconcelos A.T."/>
            <person name="Felipe M.S."/>
        </authorList>
    </citation>
    <scope>NUCLEOTIDE SEQUENCE [LARGE SCALE GENOMIC DNA]</scope>
    <source>
        <strain evidence="4">KSF</strain>
    </source>
</reference>
<sequence length="1203" mass="131678">MSVRPSPAAEHAHFEYQQSPATPTVIVPLPPPPPRDGRPPASPLRPGHLPARPPLNINVASVRGLSTHTPVSAPALQGPLSPTYLASPVPSPRSAFPMAARVMTNYNAPYDPREWVGGSRRASMVLDGRSSGAQAEDGIPNPPPPYSGPSAALREATSAGSTVSPTDSTFTAGNHTQSNTPTSTVGILSPTNQTSLADSGQHPVDPSGPPYFSLPPGRGGGFDPRPSRLSISSQHHGSRPGSALSMTRPVNVTGLSINTAAAQQSMAQPPQIEPSHGPLPAPPASRRAASAGPISSHGAGNDEHDGSSSRSSSKQRSWYPGMPLPGPPPGPPPSSSRSHSTGGARNLAQPQAAGPSGRPSHRIPLRAPLLSPMPPTPANWRDQSGSRSNSRAPLPLHIETTNLDPPGSLPAGLSRSAALRVSSAKGLLERRKQRRSLHEGQVADLSALTIDTDPWFDGMSPTAASPEHSPTLGPLVPDQVSPETARRGLRTNSRSRSRYGSYDNAPTPIDSPYPPGLSRRNSHTPLVPSKALPTPPLSQKNPASAHSVRPSTASSVSELGRGEYDAFMRDASRRHHEFLLQECQANSELERLQIFMQYVIEESNIRRGQCPGPFVDGTFNADEARQRLFRESTNRQPATRQSPMHAIRIDPPQRSDTLWSKEYHPELSPIASMSNDDLSSRGRTASRWWQSQTGSEADGVPTKMKRSKRESKYMGLSTLSMHEVLSEAATPTNINGVYGSAEGYPPEKSDPQSFGVYDDGEPIPIPDDTPVNPLTPMGFDISRFITLPPPYPRHYPAVNNNHPKLAVYRNLVRLLSDLSELRDRRSRHNLSVEALRTEHKRQISDGQKNFRANISAQINDGSITYTEAAEAEQVLRLQENEAEKTCLKAEFDTLQDVVINPMHEMLNDRVAQLTTHINGLTEQLMAETSAQNLDRPQQEGDAVPEILEYLTQLKWLFETRETIYKDIFDLLTERNDKYKAIVLLPYHQNSNLDKIRDTESFFARDNLQRRKEFYDEALVRYQKFSELVAENVGGEVELQSSAFWDIAPGLLDVIQRIPDDLDELGPIAIPDAEYVENPAYRDFPQQYLYTLLDHAEKSTYQFIESQTNLHCLVHEVKVGLLAARCRAVEAGRARAELDGPVSGDHPADVRREQETAATAELKQQVAMIEEQWLEALGSALQGKKAQVRRYLENIGGWDESIQE</sequence>
<feature type="compositionally biased region" description="Polar residues" evidence="2">
    <location>
        <begin position="244"/>
        <end position="259"/>
    </location>
</feature>
<dbReference type="Proteomes" id="UP000094526">
    <property type="component" value="Unassembled WGS sequence"/>
</dbReference>
<feature type="coiled-coil region" evidence="1">
    <location>
        <begin position="877"/>
        <end position="923"/>
    </location>
</feature>
<keyword evidence="1" id="KW-0175">Coiled coil</keyword>
<dbReference type="STRING" id="86049.A0A1C1C6S2"/>